<evidence type="ECO:0000256" key="2">
    <source>
        <dbReference type="ARBA" id="ARBA00022777"/>
    </source>
</evidence>
<evidence type="ECO:0000313" key="6">
    <source>
        <dbReference type="Proteomes" id="UP001204524"/>
    </source>
</evidence>
<dbReference type="GO" id="GO:0016301">
    <property type="term" value="F:kinase activity"/>
    <property type="evidence" value="ECO:0007669"/>
    <property type="project" value="UniProtKB-KW"/>
</dbReference>
<evidence type="ECO:0000313" key="5">
    <source>
        <dbReference type="EMBL" id="MCP3422940.1"/>
    </source>
</evidence>
<organism evidence="5 6">
    <name type="scientific">Nocardioides pinisoli</name>
    <dbReference type="NCBI Taxonomy" id="2950279"/>
    <lineage>
        <taxon>Bacteria</taxon>
        <taxon>Bacillati</taxon>
        <taxon>Actinomycetota</taxon>
        <taxon>Actinomycetes</taxon>
        <taxon>Propionibacteriales</taxon>
        <taxon>Nocardioidaceae</taxon>
        <taxon>Nocardioides</taxon>
    </lineage>
</organism>
<dbReference type="InterPro" id="IPR029056">
    <property type="entry name" value="Ribokinase-like"/>
</dbReference>
<dbReference type="Gene3D" id="3.40.1190.20">
    <property type="match status" value="1"/>
</dbReference>
<dbReference type="EMBL" id="JANARS010000006">
    <property type="protein sequence ID" value="MCP3422940.1"/>
    <property type="molecule type" value="Genomic_DNA"/>
</dbReference>
<feature type="region of interest" description="Disordered" evidence="3">
    <location>
        <begin position="283"/>
        <end position="306"/>
    </location>
</feature>
<dbReference type="PROSITE" id="PS00584">
    <property type="entry name" value="PFKB_KINASES_2"/>
    <property type="match status" value="1"/>
</dbReference>
<feature type="domain" description="Carbohydrate kinase PfkB" evidence="4">
    <location>
        <begin position="180"/>
        <end position="281"/>
    </location>
</feature>
<dbReference type="RefSeq" id="WP_254182139.1">
    <property type="nucleotide sequence ID" value="NZ_JANARS010000006.1"/>
</dbReference>
<gene>
    <name evidence="5" type="ORF">NCI01_14135</name>
</gene>
<keyword evidence="1" id="KW-0808">Transferase</keyword>
<dbReference type="SUPFAM" id="SSF53613">
    <property type="entry name" value="Ribokinase-like"/>
    <property type="match status" value="1"/>
</dbReference>
<dbReference type="InterPro" id="IPR011611">
    <property type="entry name" value="PfkB_dom"/>
</dbReference>
<accession>A0ABT1KYV3</accession>
<dbReference type="Proteomes" id="UP001204524">
    <property type="component" value="Unassembled WGS sequence"/>
</dbReference>
<keyword evidence="2 5" id="KW-0418">Kinase</keyword>
<dbReference type="InterPro" id="IPR002173">
    <property type="entry name" value="Carboh/pur_kinase_PfkB_CS"/>
</dbReference>
<sequence>MVEVVVHGPASWNQVVDLDELPAPVPHMQFARAHRSVLGGTSAGKAAHLRELGVDVELHTVLGTDAAAAEIEAALRRAAVRSVTTYVDGPSERHLNLMDPRGGRVSLYLDVPRVGPEHTAAATPTLRRAAAGARAVVLDLSETSRAVVDDVVASGTPIWTDLHDWDGRSAFHAPFADAASFVFMNGDRAPSVRELLRACVSRGAELAVCTLGADGALAMDGRGEEIHVAAEPVASVVDTNGAGDGFMAGYLAAHLDGADVPTALAAGARQAARALGTHQLCPSLDGSSDLSSDRAVDPGGPRPSEW</sequence>
<comment type="caution">
    <text evidence="5">The sequence shown here is derived from an EMBL/GenBank/DDBJ whole genome shotgun (WGS) entry which is preliminary data.</text>
</comment>
<proteinExistence type="predicted"/>
<dbReference type="PANTHER" id="PTHR10584">
    <property type="entry name" value="SUGAR KINASE"/>
    <property type="match status" value="1"/>
</dbReference>
<name>A0ABT1KYV3_9ACTN</name>
<keyword evidence="6" id="KW-1185">Reference proteome</keyword>
<evidence type="ECO:0000259" key="4">
    <source>
        <dbReference type="Pfam" id="PF00294"/>
    </source>
</evidence>
<reference evidence="5 6" key="1">
    <citation type="submission" date="2022-06" db="EMBL/GenBank/DDBJ databases">
        <authorList>
            <person name="So Y."/>
        </authorList>
    </citation>
    <scope>NUCLEOTIDE SEQUENCE [LARGE SCALE GENOMIC DNA]</scope>
    <source>
        <strain evidence="5 6">STR3</strain>
    </source>
</reference>
<evidence type="ECO:0000256" key="1">
    <source>
        <dbReference type="ARBA" id="ARBA00022679"/>
    </source>
</evidence>
<dbReference type="Pfam" id="PF00294">
    <property type="entry name" value="PfkB"/>
    <property type="match status" value="1"/>
</dbReference>
<protein>
    <submittedName>
        <fullName evidence="5">PfkB family carbohydrate kinase</fullName>
    </submittedName>
</protein>
<dbReference type="PANTHER" id="PTHR10584:SF166">
    <property type="entry name" value="RIBOKINASE"/>
    <property type="match status" value="1"/>
</dbReference>
<evidence type="ECO:0000256" key="3">
    <source>
        <dbReference type="SAM" id="MobiDB-lite"/>
    </source>
</evidence>